<evidence type="ECO:0000313" key="2">
    <source>
        <dbReference type="Proteomes" id="UP000054721"/>
    </source>
</evidence>
<proteinExistence type="predicted"/>
<reference evidence="1 2" key="1">
    <citation type="submission" date="2015-05" db="EMBL/GenBank/DDBJ databases">
        <title>Evolution of Trichinella species and genotypes.</title>
        <authorList>
            <person name="Korhonen P.K."/>
            <person name="Edoardo P."/>
            <person name="Giuseppe L.R."/>
            <person name="Gasser R.B."/>
        </authorList>
    </citation>
    <scope>NUCLEOTIDE SEQUENCE [LARGE SCALE GENOMIC DNA]</scope>
    <source>
        <strain evidence="1">ISS10</strain>
    </source>
</reference>
<keyword evidence="2" id="KW-1185">Reference proteome</keyword>
<name>A0A0V1LM43_9BILA</name>
<dbReference type="Proteomes" id="UP000054721">
    <property type="component" value="Unassembled WGS sequence"/>
</dbReference>
<gene>
    <name evidence="1" type="ORF">T02_1260</name>
</gene>
<protein>
    <submittedName>
        <fullName evidence="1">Uncharacterized protein</fullName>
    </submittedName>
</protein>
<comment type="caution">
    <text evidence="1">The sequence shown here is derived from an EMBL/GenBank/DDBJ whole genome shotgun (WGS) entry which is preliminary data.</text>
</comment>
<dbReference type="AlphaFoldDB" id="A0A0V1LM43"/>
<dbReference type="EMBL" id="JYDW01000031">
    <property type="protein sequence ID" value="KRZ60258.1"/>
    <property type="molecule type" value="Genomic_DNA"/>
</dbReference>
<evidence type="ECO:0000313" key="1">
    <source>
        <dbReference type="EMBL" id="KRZ60258.1"/>
    </source>
</evidence>
<sequence length="82" mass="9938">MNDNWNHRECFLNFLLLNTRKQKGPSVSLENIQEKFFHELAFSRKNQIKLVPDSLSLDDKIDEQKELYRQESRKLLQHFAFE</sequence>
<accession>A0A0V1LM43</accession>
<organism evidence="1 2">
    <name type="scientific">Trichinella nativa</name>
    <dbReference type="NCBI Taxonomy" id="6335"/>
    <lineage>
        <taxon>Eukaryota</taxon>
        <taxon>Metazoa</taxon>
        <taxon>Ecdysozoa</taxon>
        <taxon>Nematoda</taxon>
        <taxon>Enoplea</taxon>
        <taxon>Dorylaimia</taxon>
        <taxon>Trichinellida</taxon>
        <taxon>Trichinellidae</taxon>
        <taxon>Trichinella</taxon>
    </lineage>
</organism>